<dbReference type="Proteomes" id="UP000190626">
    <property type="component" value="Unassembled WGS sequence"/>
</dbReference>
<dbReference type="EMBL" id="MBTG01000022">
    <property type="protein sequence ID" value="OPH54587.1"/>
    <property type="molecule type" value="Genomic_DNA"/>
</dbReference>
<dbReference type="STRING" id="1469647.BC351_31790"/>
<dbReference type="PANTHER" id="PTHR37166">
    <property type="entry name" value="PROTEIN FLAG"/>
    <property type="match status" value="1"/>
</dbReference>
<comment type="caution">
    <text evidence="1">The sequence shown here is derived from an EMBL/GenBank/DDBJ whole genome shotgun (WGS) entry which is preliminary data.</text>
</comment>
<keyword evidence="2" id="KW-1185">Reference proteome</keyword>
<reference evidence="2" key="1">
    <citation type="submission" date="2016-07" db="EMBL/GenBank/DDBJ databases">
        <authorList>
            <person name="Florea S."/>
            <person name="Webb J.S."/>
            <person name="Jaromczyk J."/>
            <person name="Schardl C.L."/>
        </authorList>
    </citation>
    <scope>NUCLEOTIDE SEQUENCE [LARGE SCALE GENOMIC DNA]</scope>
    <source>
        <strain evidence="2">CY1</strain>
    </source>
</reference>
<dbReference type="Gene3D" id="3.30.160.170">
    <property type="entry name" value="FlaG-like"/>
    <property type="match status" value="1"/>
</dbReference>
<dbReference type="SUPFAM" id="SSF160214">
    <property type="entry name" value="FlaG-like"/>
    <property type="match status" value="1"/>
</dbReference>
<dbReference type="PANTHER" id="PTHR37166:SF1">
    <property type="entry name" value="PROTEIN FLAG"/>
    <property type="match status" value="1"/>
</dbReference>
<sequence length="105" mass="11746">MTVSPTSTSSEIGGLESVSQLMQKQNYELTVSDKAVVQAIEKINKTLEGAKHKFAYSVHEKTGQIMVKVINEDTNEVIREIPNEKIVDLIANFQEINGLNIDEKR</sequence>
<dbReference type="InterPro" id="IPR035924">
    <property type="entry name" value="FlaG-like_sf"/>
</dbReference>
<evidence type="ECO:0008006" key="3">
    <source>
        <dbReference type="Google" id="ProtNLM"/>
    </source>
</evidence>
<gene>
    <name evidence="1" type="ORF">BC351_31790</name>
</gene>
<evidence type="ECO:0000313" key="2">
    <source>
        <dbReference type="Proteomes" id="UP000190626"/>
    </source>
</evidence>
<evidence type="ECO:0000313" key="1">
    <source>
        <dbReference type="EMBL" id="OPH54587.1"/>
    </source>
</evidence>
<organism evidence="1 2">
    <name type="scientific">Paenibacillus ferrarius</name>
    <dbReference type="NCBI Taxonomy" id="1469647"/>
    <lineage>
        <taxon>Bacteria</taxon>
        <taxon>Bacillati</taxon>
        <taxon>Bacillota</taxon>
        <taxon>Bacilli</taxon>
        <taxon>Bacillales</taxon>
        <taxon>Paenibacillaceae</taxon>
        <taxon>Paenibacillus</taxon>
    </lineage>
</organism>
<proteinExistence type="predicted"/>
<dbReference type="AlphaFoldDB" id="A0A1V4HH52"/>
<dbReference type="Pfam" id="PF03646">
    <property type="entry name" value="FlaG"/>
    <property type="match status" value="1"/>
</dbReference>
<accession>A0A1V4HH52</accession>
<name>A0A1V4HH52_9BACL</name>
<protein>
    <recommendedName>
        <fullName evidence="3">Flagellar biosynthesis protein FlaG</fullName>
    </recommendedName>
</protein>
<dbReference type="InterPro" id="IPR005186">
    <property type="entry name" value="FlaG"/>
</dbReference>